<dbReference type="AlphaFoldDB" id="A0A2W5QWD6"/>
<proteinExistence type="predicted"/>
<evidence type="ECO:0000313" key="1">
    <source>
        <dbReference type="EMBL" id="PZQ55740.1"/>
    </source>
</evidence>
<comment type="caution">
    <text evidence="1">The sequence shown here is derived from an EMBL/GenBank/DDBJ whole genome shotgun (WGS) entry which is preliminary data.</text>
</comment>
<organism evidence="1 2">
    <name type="scientific">Novosphingobium pentaromativorans</name>
    <dbReference type="NCBI Taxonomy" id="205844"/>
    <lineage>
        <taxon>Bacteria</taxon>
        <taxon>Pseudomonadati</taxon>
        <taxon>Pseudomonadota</taxon>
        <taxon>Alphaproteobacteria</taxon>
        <taxon>Sphingomonadales</taxon>
        <taxon>Sphingomonadaceae</taxon>
        <taxon>Novosphingobium</taxon>
    </lineage>
</organism>
<protein>
    <submittedName>
        <fullName evidence="1">Uncharacterized protein</fullName>
    </submittedName>
</protein>
<gene>
    <name evidence="1" type="ORF">DI555_06860</name>
</gene>
<dbReference type="Proteomes" id="UP000249082">
    <property type="component" value="Unassembled WGS sequence"/>
</dbReference>
<dbReference type="EMBL" id="QFPX01000005">
    <property type="protein sequence ID" value="PZQ55740.1"/>
    <property type="molecule type" value="Genomic_DNA"/>
</dbReference>
<evidence type="ECO:0000313" key="2">
    <source>
        <dbReference type="Proteomes" id="UP000249082"/>
    </source>
</evidence>
<reference evidence="1 2" key="1">
    <citation type="submission" date="2017-08" db="EMBL/GenBank/DDBJ databases">
        <title>Infants hospitalized years apart are colonized by the same room-sourced microbial strains.</title>
        <authorList>
            <person name="Brooks B."/>
            <person name="Olm M.R."/>
            <person name="Firek B.A."/>
            <person name="Baker R."/>
            <person name="Thomas B.C."/>
            <person name="Morowitz M.J."/>
            <person name="Banfield J.F."/>
        </authorList>
    </citation>
    <scope>NUCLEOTIDE SEQUENCE [LARGE SCALE GENOMIC DNA]</scope>
    <source>
        <strain evidence="1">S2_005_002_R2_33</strain>
    </source>
</reference>
<sequence>MEVYVSTTTKFSGPWHVVNDSQGYDNIHHAPADDGDTGDIVATCYQDGDHARLIAAAPELYDVTMSVEQLFRDLTGKVNEAFLDRFAQVHFNARSALTKARGEVVS</sequence>
<name>A0A2W5QWD6_9SPHN</name>
<accession>A0A2W5QWD6</accession>